<accession>Q8FM77</accession>
<evidence type="ECO:0000313" key="2">
    <source>
        <dbReference type="EMBL" id="BAC19440.1"/>
    </source>
</evidence>
<dbReference type="EMBL" id="BA000035">
    <property type="protein sequence ID" value="BAC19440.1"/>
    <property type="molecule type" value="Genomic_DNA"/>
</dbReference>
<proteinExistence type="predicted"/>
<dbReference type="Proteomes" id="UP000001409">
    <property type="component" value="Chromosome"/>
</dbReference>
<organism evidence="2 3">
    <name type="scientific">Corynebacterium efficiens (strain DSM 44549 / YS-314 / AJ 12310 / JCM 11189 / NBRC 100395)</name>
    <dbReference type="NCBI Taxonomy" id="196164"/>
    <lineage>
        <taxon>Bacteria</taxon>
        <taxon>Bacillati</taxon>
        <taxon>Actinomycetota</taxon>
        <taxon>Actinomycetes</taxon>
        <taxon>Mycobacteriales</taxon>
        <taxon>Corynebacteriaceae</taxon>
        <taxon>Corynebacterium</taxon>
    </lineage>
</organism>
<keyword evidence="1" id="KW-0472">Membrane</keyword>
<evidence type="ECO:0000313" key="3">
    <source>
        <dbReference type="Proteomes" id="UP000001409"/>
    </source>
</evidence>
<evidence type="ECO:0000256" key="1">
    <source>
        <dbReference type="SAM" id="Phobius"/>
    </source>
</evidence>
<dbReference type="STRING" id="196164.gene:10743077"/>
<protein>
    <submittedName>
        <fullName evidence="2">Uncharacterized protein</fullName>
    </submittedName>
</protein>
<keyword evidence="3" id="KW-1185">Reference proteome</keyword>
<name>Q8FM77_COREF</name>
<feature type="transmembrane region" description="Helical" evidence="1">
    <location>
        <begin position="23"/>
        <end position="43"/>
    </location>
</feature>
<keyword evidence="1" id="KW-1133">Transmembrane helix</keyword>
<keyword evidence="1" id="KW-0812">Transmembrane</keyword>
<dbReference type="HOGENOM" id="CLU_1254192_0_0_11"/>
<dbReference type="AlphaFoldDB" id="Q8FM77"/>
<sequence>MHLPTRSQAVMVMGSFLTTRRRVTALLCILAGLIAVVVVPFVVTQVQRATTHVAVTEFRTTVQPVLNLEGSADGMSWAESATLGFGAGQMELKVGEANAVYSPLWVRPGAGTNAPSSAIVSETGLPDTAFATALRGEIYLSPPACNANGINGAQPIASGALRGQTSSPFDLGQPTSIGQTGEPVGLCVRVWMNDNNWLLAGTSPGTAQATWSVTATTTLP</sequence>
<reference evidence="2 3" key="1">
    <citation type="journal article" date="2003" name="Genome Res.">
        <title>Comparative complete genome sequence analysis of the amino acid replacements responsible for the thermostability of Corynebacterium efficiens.</title>
        <authorList>
            <person name="Nishio Y."/>
            <person name="Nakamura Y."/>
            <person name="Kawarabayasi Y."/>
            <person name="Usuda Y."/>
            <person name="Kimura E."/>
            <person name="Sugimoto S."/>
            <person name="Matsui K."/>
            <person name="Yamagishi A."/>
            <person name="Kikuchi H."/>
            <person name="Ikeo K."/>
            <person name="Gojobori T."/>
        </authorList>
    </citation>
    <scope>NUCLEOTIDE SEQUENCE [LARGE SCALE GENOMIC DNA]</scope>
    <source>
        <strain evidence="3">DSM 44549 / YS-314 / AJ 12310 / JCM 11189 / NBRC 100395</strain>
    </source>
</reference>
<dbReference type="KEGG" id="cef:CE2630"/>